<dbReference type="Gene3D" id="1.10.3470.10">
    <property type="entry name" value="ABC transporter involved in vitamin B12 uptake, BtuC"/>
    <property type="match status" value="1"/>
</dbReference>
<feature type="transmembrane region" description="Helical" evidence="8">
    <location>
        <begin position="174"/>
        <end position="194"/>
    </location>
</feature>
<dbReference type="PANTHER" id="PTHR30472">
    <property type="entry name" value="FERRIC ENTEROBACTIN TRANSPORT SYSTEM PERMEASE PROTEIN"/>
    <property type="match status" value="1"/>
</dbReference>
<evidence type="ECO:0000256" key="3">
    <source>
        <dbReference type="ARBA" id="ARBA00022448"/>
    </source>
</evidence>
<keyword evidence="3" id="KW-0813">Transport</keyword>
<dbReference type="InterPro" id="IPR037294">
    <property type="entry name" value="ABC_BtuC-like"/>
</dbReference>
<keyword evidence="7 8" id="KW-0472">Membrane</keyword>
<dbReference type="EMBL" id="BMHF01000002">
    <property type="protein sequence ID" value="GGA28146.1"/>
    <property type="molecule type" value="Genomic_DNA"/>
</dbReference>
<dbReference type="Pfam" id="PF01032">
    <property type="entry name" value="FecCD"/>
    <property type="match status" value="1"/>
</dbReference>
<dbReference type="CDD" id="cd06550">
    <property type="entry name" value="TM_ABC_iron-siderophores_like"/>
    <property type="match status" value="1"/>
</dbReference>
<reference evidence="10" key="1">
    <citation type="journal article" date="2019" name="Int. J. Syst. Evol. Microbiol.">
        <title>The Global Catalogue of Microorganisms (GCM) 10K type strain sequencing project: providing services to taxonomists for standard genome sequencing and annotation.</title>
        <authorList>
            <consortium name="The Broad Institute Genomics Platform"/>
            <consortium name="The Broad Institute Genome Sequencing Center for Infectious Disease"/>
            <person name="Wu L."/>
            <person name="Ma J."/>
        </authorList>
    </citation>
    <scope>NUCLEOTIDE SEQUENCE [LARGE SCALE GENOMIC DNA]</scope>
    <source>
        <strain evidence="10">CGMCC 1.15044</strain>
    </source>
</reference>
<name>A0ABQ1FRL9_9BACL</name>
<evidence type="ECO:0000313" key="9">
    <source>
        <dbReference type="EMBL" id="GGA28146.1"/>
    </source>
</evidence>
<evidence type="ECO:0000256" key="2">
    <source>
        <dbReference type="ARBA" id="ARBA00007935"/>
    </source>
</evidence>
<feature type="transmembrane region" description="Helical" evidence="8">
    <location>
        <begin position="259"/>
        <end position="286"/>
    </location>
</feature>
<feature type="transmembrane region" description="Helical" evidence="8">
    <location>
        <begin position="298"/>
        <end position="319"/>
    </location>
</feature>
<comment type="subcellular location">
    <subcellularLocation>
        <location evidence="1">Cell membrane</location>
        <topology evidence="1">Multi-pass membrane protein</topology>
    </subcellularLocation>
</comment>
<protein>
    <submittedName>
        <fullName evidence="9">Ferrichrome ABC transporter permease</fullName>
    </submittedName>
</protein>
<feature type="transmembrane region" description="Helical" evidence="8">
    <location>
        <begin position="86"/>
        <end position="102"/>
    </location>
</feature>
<evidence type="ECO:0000256" key="7">
    <source>
        <dbReference type="ARBA" id="ARBA00023136"/>
    </source>
</evidence>
<sequence>MTSKPMKLQTQLNQEQGHPVQVPKRTRAFWPKLLLSLVLFVVMFAIALMIGAKNIALSDIWSALFQPSAAGEDISIIRDIRLPREIGAILVGSALAVAGAIMQGLTRNPLADPGLLGLTAGANAALAFTFAFIPAVGYFGIMIACFAGAACGVMLVFGLSALRRRGLSPLRMVLAGSAISALLAAIADGISLTFKISKNVSMWTAGGLIGTTWGQIQTLAPVILVCIAASLLLSRQLTILSLNEEAAVGLGLQSAQVKIALYVLITLLAGASVALVGNFAFIGLMIPHIVRALVGTDYRTILPVSAVLGAAFMLFADFLARMVNAPLETPVAAIISIMGLPFFLLIVRKGVKSLS</sequence>
<organism evidence="9 10">
    <name type="scientific">Paenibacillus physcomitrellae</name>
    <dbReference type="NCBI Taxonomy" id="1619311"/>
    <lineage>
        <taxon>Bacteria</taxon>
        <taxon>Bacillati</taxon>
        <taxon>Bacillota</taxon>
        <taxon>Bacilli</taxon>
        <taxon>Bacillales</taxon>
        <taxon>Paenibacillaceae</taxon>
        <taxon>Paenibacillus</taxon>
    </lineage>
</organism>
<dbReference type="InterPro" id="IPR000522">
    <property type="entry name" value="ABC_transptr_permease_BtuC"/>
</dbReference>
<feature type="transmembrane region" description="Helical" evidence="8">
    <location>
        <begin position="139"/>
        <end position="162"/>
    </location>
</feature>
<comment type="caution">
    <text evidence="9">The sequence shown here is derived from an EMBL/GenBank/DDBJ whole genome shotgun (WGS) entry which is preliminary data.</text>
</comment>
<keyword evidence="5 8" id="KW-0812">Transmembrane</keyword>
<keyword evidence="10" id="KW-1185">Reference proteome</keyword>
<feature type="transmembrane region" description="Helical" evidence="8">
    <location>
        <begin position="33"/>
        <end position="52"/>
    </location>
</feature>
<feature type="transmembrane region" description="Helical" evidence="8">
    <location>
        <begin position="214"/>
        <end position="233"/>
    </location>
</feature>
<gene>
    <name evidence="9" type="primary">fhuB</name>
    <name evidence="9" type="ORF">GCM10010917_11380</name>
</gene>
<feature type="transmembrane region" description="Helical" evidence="8">
    <location>
        <begin position="114"/>
        <end position="133"/>
    </location>
</feature>
<evidence type="ECO:0000256" key="4">
    <source>
        <dbReference type="ARBA" id="ARBA00022475"/>
    </source>
</evidence>
<proteinExistence type="inferred from homology"/>
<keyword evidence="4" id="KW-1003">Cell membrane</keyword>
<dbReference type="Proteomes" id="UP000609323">
    <property type="component" value="Unassembled WGS sequence"/>
</dbReference>
<evidence type="ECO:0000256" key="5">
    <source>
        <dbReference type="ARBA" id="ARBA00022692"/>
    </source>
</evidence>
<evidence type="ECO:0000256" key="6">
    <source>
        <dbReference type="ARBA" id="ARBA00022989"/>
    </source>
</evidence>
<dbReference type="SUPFAM" id="SSF81345">
    <property type="entry name" value="ABC transporter involved in vitamin B12 uptake, BtuC"/>
    <property type="match status" value="1"/>
</dbReference>
<evidence type="ECO:0000313" key="10">
    <source>
        <dbReference type="Proteomes" id="UP000609323"/>
    </source>
</evidence>
<keyword evidence="6 8" id="KW-1133">Transmembrane helix</keyword>
<accession>A0ABQ1FRL9</accession>
<feature type="transmembrane region" description="Helical" evidence="8">
    <location>
        <begin position="331"/>
        <end position="351"/>
    </location>
</feature>
<evidence type="ECO:0000256" key="8">
    <source>
        <dbReference type="SAM" id="Phobius"/>
    </source>
</evidence>
<dbReference type="PANTHER" id="PTHR30472:SF65">
    <property type="entry name" value="SIDEROPHORE TRANSPORT SYSTEM PERMEASE PROTEIN YFIZ-RELATED"/>
    <property type="match status" value="1"/>
</dbReference>
<evidence type="ECO:0000256" key="1">
    <source>
        <dbReference type="ARBA" id="ARBA00004651"/>
    </source>
</evidence>
<comment type="similarity">
    <text evidence="2">Belongs to the binding-protein-dependent transport system permease family. FecCD subfamily.</text>
</comment>